<proteinExistence type="inferred from homology"/>
<evidence type="ECO:0000259" key="6">
    <source>
        <dbReference type="Pfam" id="PF07980"/>
    </source>
</evidence>
<dbReference type="PROSITE" id="PS51257">
    <property type="entry name" value="PROKAR_LIPOPROTEIN"/>
    <property type="match status" value="1"/>
</dbReference>
<evidence type="ECO:0000256" key="3">
    <source>
        <dbReference type="ARBA" id="ARBA00022729"/>
    </source>
</evidence>
<dbReference type="InterPro" id="IPR012944">
    <property type="entry name" value="SusD_RagB_dom"/>
</dbReference>
<name>A0ABR7XUR7_9SPHI</name>
<keyword evidence="3" id="KW-0732">Signal</keyword>
<sequence length="631" mass="73019">MKYLKTTIIACIIAVSVGCNKWIDVVPDNVASLEYAFRMRSTAERYMAGCYSYIPNFGSMYYNPGLYGADEFWLSSDKATWTNWNIARGQQSVSSPLINYWTGGSGGTDLWEAISECNIFLEHIGIVPDMDNYEKRQWAAEVKFLKAYYHFLLLRSYGPIPIMRENIPISASGEEVRVFRRPVDEVFEYIVELITEAEEDLPLQLMNENSEYGRITLPIALGYKAKILTYAASPLFNGNSTYANFANHDGTVLFNIEYSEEKWKQAVDALEQAIMVAHLQGYQLYEFPLNQQTQNIPDSLHLGLTNRGTVTDQWNREIIWGHNSSTTQLQTWIQPKALSEEQRVYSTPNGSTGVPLKIASLFYTENGVPIDEDRTWDYNNRYGLKVAEFEDRYYIKQGETTVAFNFDREPRFYGSLGFDRGIWYGQGNFNQEEPYWLRLMIGEFGGKQQAGWHSVTGYYAKKLVHYTNSNSANSTYNAVNYPWVILRLGDLYLLYAEALNELNGPTAEVYDYLDRIRSKAGLLGVLDAWQGFSRIPDKPQTKEGLREIIQRERAIDMAFEGERFWDLRRWRTAPDELNQPITGWDVDQNNTIGFYRERVLFDQQFRVKDYFWPIQQQDLIVNKNLVQNPGW</sequence>
<evidence type="ECO:0000256" key="1">
    <source>
        <dbReference type="ARBA" id="ARBA00004442"/>
    </source>
</evidence>
<dbReference type="InterPro" id="IPR033985">
    <property type="entry name" value="SusD-like_N"/>
</dbReference>
<dbReference type="Pfam" id="PF14322">
    <property type="entry name" value="SusD-like_3"/>
    <property type="match status" value="1"/>
</dbReference>
<evidence type="ECO:0000256" key="2">
    <source>
        <dbReference type="ARBA" id="ARBA00006275"/>
    </source>
</evidence>
<comment type="caution">
    <text evidence="8">The sequence shown here is derived from an EMBL/GenBank/DDBJ whole genome shotgun (WGS) entry which is preliminary data.</text>
</comment>
<evidence type="ECO:0000259" key="7">
    <source>
        <dbReference type="Pfam" id="PF14322"/>
    </source>
</evidence>
<dbReference type="Proteomes" id="UP000651112">
    <property type="component" value="Unassembled WGS sequence"/>
</dbReference>
<comment type="subcellular location">
    <subcellularLocation>
        <location evidence="1">Cell outer membrane</location>
    </subcellularLocation>
</comment>
<dbReference type="SUPFAM" id="SSF48452">
    <property type="entry name" value="TPR-like"/>
    <property type="match status" value="1"/>
</dbReference>
<reference evidence="8 9" key="1">
    <citation type="submission" date="2020-08" db="EMBL/GenBank/DDBJ databases">
        <title>Sphingobacterium sp. DN00404 isolated from aquaculture water.</title>
        <authorList>
            <person name="Zhang M."/>
        </authorList>
    </citation>
    <scope>NUCLEOTIDE SEQUENCE [LARGE SCALE GENOMIC DNA]</scope>
    <source>
        <strain evidence="8 9">KCTC 42746</strain>
    </source>
</reference>
<accession>A0ABR7XUR7</accession>
<dbReference type="Pfam" id="PF07980">
    <property type="entry name" value="SusD_RagB"/>
    <property type="match status" value="1"/>
</dbReference>
<keyword evidence="5" id="KW-0998">Cell outer membrane</keyword>
<dbReference type="Gene3D" id="1.25.40.390">
    <property type="match status" value="1"/>
</dbReference>
<keyword evidence="4" id="KW-0472">Membrane</keyword>
<gene>
    <name evidence="8" type="ORF">H8B21_14500</name>
</gene>
<evidence type="ECO:0000313" key="9">
    <source>
        <dbReference type="Proteomes" id="UP000651112"/>
    </source>
</evidence>
<comment type="similarity">
    <text evidence="2">Belongs to the SusD family.</text>
</comment>
<dbReference type="EMBL" id="JACNYL010000003">
    <property type="protein sequence ID" value="MBD1422783.1"/>
    <property type="molecule type" value="Genomic_DNA"/>
</dbReference>
<evidence type="ECO:0000256" key="5">
    <source>
        <dbReference type="ARBA" id="ARBA00023237"/>
    </source>
</evidence>
<feature type="domain" description="SusD-like N-terminal" evidence="7">
    <location>
        <begin position="22"/>
        <end position="206"/>
    </location>
</feature>
<protein>
    <submittedName>
        <fullName evidence="8">RagB/SusD family nutrient uptake outer membrane protein</fullName>
    </submittedName>
</protein>
<organism evidence="8 9">
    <name type="scientific">Sphingobacterium chuzhouense</name>
    <dbReference type="NCBI Taxonomy" id="1742264"/>
    <lineage>
        <taxon>Bacteria</taxon>
        <taxon>Pseudomonadati</taxon>
        <taxon>Bacteroidota</taxon>
        <taxon>Sphingobacteriia</taxon>
        <taxon>Sphingobacteriales</taxon>
        <taxon>Sphingobacteriaceae</taxon>
        <taxon>Sphingobacterium</taxon>
    </lineage>
</organism>
<evidence type="ECO:0000256" key="4">
    <source>
        <dbReference type="ARBA" id="ARBA00023136"/>
    </source>
</evidence>
<dbReference type="RefSeq" id="WP_190314471.1">
    <property type="nucleotide sequence ID" value="NZ_JACNYL010000003.1"/>
</dbReference>
<keyword evidence="9" id="KW-1185">Reference proteome</keyword>
<feature type="domain" description="RagB/SusD" evidence="6">
    <location>
        <begin position="317"/>
        <end position="631"/>
    </location>
</feature>
<evidence type="ECO:0000313" key="8">
    <source>
        <dbReference type="EMBL" id="MBD1422783.1"/>
    </source>
</evidence>
<dbReference type="InterPro" id="IPR011990">
    <property type="entry name" value="TPR-like_helical_dom_sf"/>
</dbReference>